<keyword evidence="1" id="KW-0812">Transmembrane</keyword>
<feature type="transmembrane region" description="Helical" evidence="1">
    <location>
        <begin position="12"/>
        <end position="33"/>
    </location>
</feature>
<feature type="transmembrane region" description="Helical" evidence="1">
    <location>
        <begin position="130"/>
        <end position="151"/>
    </location>
</feature>
<protein>
    <recommendedName>
        <fullName evidence="4">Integral membrane protein</fullName>
    </recommendedName>
</protein>
<organism evidence="2 3">
    <name type="scientific">Paenibacillus profundus</name>
    <dbReference type="NCBI Taxonomy" id="1173085"/>
    <lineage>
        <taxon>Bacteria</taxon>
        <taxon>Bacillati</taxon>
        <taxon>Bacillota</taxon>
        <taxon>Bacilli</taxon>
        <taxon>Bacillales</taxon>
        <taxon>Paenibacillaceae</taxon>
        <taxon>Paenibacillus</taxon>
    </lineage>
</organism>
<feature type="transmembrane region" description="Helical" evidence="1">
    <location>
        <begin position="40"/>
        <end position="58"/>
    </location>
</feature>
<evidence type="ECO:0008006" key="4">
    <source>
        <dbReference type="Google" id="ProtNLM"/>
    </source>
</evidence>
<dbReference type="Proteomes" id="UP001199916">
    <property type="component" value="Unassembled WGS sequence"/>
</dbReference>
<sequence>MIQFIIDYRWNLLIIAEIFFWVSLFIATTLRYWFDKPKAALLVFILTLVNELWILYLGVLDLRQTGKLSIFQIVIVIIILYTLVLGKYDLKKVDRFIYRTIARIKGKPIMDSQENKRYGMAKAKEELKVFSLHVILFLGVHAVFYLMLYAVNQESHPISSAELIPWLQEQFQNNYALVQVNKIWLAFLLLDGIISFSYLLFPKNESNKPVNR</sequence>
<feature type="transmembrane region" description="Helical" evidence="1">
    <location>
        <begin position="183"/>
        <end position="201"/>
    </location>
</feature>
<evidence type="ECO:0000256" key="1">
    <source>
        <dbReference type="SAM" id="Phobius"/>
    </source>
</evidence>
<keyword evidence="1" id="KW-1133">Transmembrane helix</keyword>
<evidence type="ECO:0000313" key="3">
    <source>
        <dbReference type="Proteomes" id="UP001199916"/>
    </source>
</evidence>
<keyword evidence="1" id="KW-0472">Membrane</keyword>
<name>A0ABS8YBJ7_9BACL</name>
<proteinExistence type="predicted"/>
<evidence type="ECO:0000313" key="2">
    <source>
        <dbReference type="EMBL" id="MCE5168244.1"/>
    </source>
</evidence>
<accession>A0ABS8YBJ7</accession>
<keyword evidence="3" id="KW-1185">Reference proteome</keyword>
<dbReference type="RefSeq" id="WP_233695543.1">
    <property type="nucleotide sequence ID" value="NZ_JAJNBZ010000001.1"/>
</dbReference>
<gene>
    <name evidence="2" type="ORF">LQV63_02790</name>
</gene>
<dbReference type="EMBL" id="JAJNBZ010000001">
    <property type="protein sequence ID" value="MCE5168244.1"/>
    <property type="molecule type" value="Genomic_DNA"/>
</dbReference>
<reference evidence="2 3" key="1">
    <citation type="submission" date="2021-11" db="EMBL/GenBank/DDBJ databases">
        <title>Draft genome sequence of Paenibacillus profundus YoMME, a new Gram-positive bacteria with exoelectrogenic properties.</title>
        <authorList>
            <person name="Hubenova Y."/>
            <person name="Hubenova E."/>
            <person name="Manasiev Y."/>
            <person name="Peykov S."/>
            <person name="Mitov M."/>
        </authorList>
    </citation>
    <scope>NUCLEOTIDE SEQUENCE [LARGE SCALE GENOMIC DNA]</scope>
    <source>
        <strain evidence="2 3">YoMME</strain>
    </source>
</reference>
<comment type="caution">
    <text evidence="2">The sequence shown here is derived from an EMBL/GenBank/DDBJ whole genome shotgun (WGS) entry which is preliminary data.</text>
</comment>
<feature type="transmembrane region" description="Helical" evidence="1">
    <location>
        <begin position="70"/>
        <end position="90"/>
    </location>
</feature>